<comment type="catalytic activity">
    <reaction evidence="6">
        <text>4 porphobilinogen + H2O = hydroxymethylbilane + 4 NH4(+)</text>
        <dbReference type="Rhea" id="RHEA:13185"/>
        <dbReference type="ChEBI" id="CHEBI:15377"/>
        <dbReference type="ChEBI" id="CHEBI:28938"/>
        <dbReference type="ChEBI" id="CHEBI:57845"/>
        <dbReference type="ChEBI" id="CHEBI:58126"/>
        <dbReference type="EC" id="2.5.1.61"/>
    </reaction>
</comment>
<dbReference type="SUPFAM" id="SSF54782">
    <property type="entry name" value="Porphobilinogen deaminase (hydroxymethylbilane synthase), C-terminal domain"/>
    <property type="match status" value="1"/>
</dbReference>
<evidence type="ECO:0000256" key="2">
    <source>
        <dbReference type="ARBA" id="ARBA00005638"/>
    </source>
</evidence>
<dbReference type="PANTHER" id="PTHR11557:SF0">
    <property type="entry name" value="PORPHOBILINOGEN DEAMINASE"/>
    <property type="match status" value="1"/>
</dbReference>
<comment type="function">
    <text evidence="1">Tetrapolymerization of the monopyrrole PBG into the hydroxymethylbilane pre-uroporphyrinogen in several discrete steps.</text>
</comment>
<evidence type="ECO:0000313" key="10">
    <source>
        <dbReference type="EMBL" id="MBL1110572.1"/>
    </source>
</evidence>
<comment type="similarity">
    <text evidence="2">Belongs to the HMBS family.</text>
</comment>
<evidence type="ECO:0000259" key="9">
    <source>
        <dbReference type="Pfam" id="PF03900"/>
    </source>
</evidence>
<sequence length="319" mass="33604">MTPSTTTIQFRMGTRPSPMAMEQTSRFETAFRSLHPHIDLKIFRITSQGDQHRGPLAEIGGKGAFTRRADEHLLDGRVEATIACAKDIPGPHDRAPGITVGAVLPREDVRDVLVLPVGRPPATLDTLPPGTRIGTSAPRRAALLKALHPQLIPVPIRGNADTRMNALDTGTLGADAMIAALAGLRRLGLADRASQILDPTVWLPAAGAGIVVIEHRADDPTTSRLLAPLTHSQTRVLLDAERAALAALRGGCLTAASVHATLDEEHECVTVYAVVLNPDGGAPLRTVTSGPAADPRGVGRRAGEQLLDAGAARLLGVRP</sequence>
<dbReference type="Proteomes" id="UP000621386">
    <property type="component" value="Unassembled WGS sequence"/>
</dbReference>
<dbReference type="InterPro" id="IPR022418">
    <property type="entry name" value="Porphobilinogen_deaminase_C"/>
</dbReference>
<keyword evidence="11" id="KW-1185">Reference proteome</keyword>
<dbReference type="NCBIfam" id="TIGR00212">
    <property type="entry name" value="hemC"/>
    <property type="match status" value="1"/>
</dbReference>
<keyword evidence="4 10" id="KW-0808">Transferase</keyword>
<feature type="domain" description="Porphobilinogen deaminase N-terminal" evidence="8">
    <location>
        <begin position="11"/>
        <end position="222"/>
    </location>
</feature>
<dbReference type="PRINTS" id="PR00151">
    <property type="entry name" value="PORPHBDMNASE"/>
</dbReference>
<name>A0ABS1PES4_9ACTN</name>
<comment type="caution">
    <text evidence="10">The sequence shown here is derived from an EMBL/GenBank/DDBJ whole genome shotgun (WGS) entry which is preliminary data.</text>
</comment>
<dbReference type="InterPro" id="IPR036803">
    <property type="entry name" value="Porphobilinogen_deaminase_C_sf"/>
</dbReference>
<evidence type="ECO:0000256" key="6">
    <source>
        <dbReference type="ARBA" id="ARBA00048169"/>
    </source>
</evidence>
<dbReference type="SUPFAM" id="SSF53850">
    <property type="entry name" value="Periplasmic binding protein-like II"/>
    <property type="match status" value="1"/>
</dbReference>
<protein>
    <recommendedName>
        <fullName evidence="3 7">Hydroxymethylbilane synthase</fullName>
        <ecNumber evidence="3 7">2.5.1.61</ecNumber>
    </recommendedName>
</protein>
<dbReference type="EC" id="2.5.1.61" evidence="3 7"/>
<evidence type="ECO:0000256" key="4">
    <source>
        <dbReference type="ARBA" id="ARBA00022679"/>
    </source>
</evidence>
<evidence type="ECO:0000256" key="3">
    <source>
        <dbReference type="ARBA" id="ARBA00012655"/>
    </source>
</evidence>
<proteinExistence type="inferred from homology"/>
<reference evidence="10 11" key="1">
    <citation type="submission" date="2021-01" db="EMBL/GenBank/DDBJ databases">
        <title>WGS of actinomycetes isolated from Thailand.</title>
        <authorList>
            <person name="Thawai C."/>
        </authorList>
    </citation>
    <scope>NUCLEOTIDE SEQUENCE [LARGE SCALE GENOMIC DNA]</scope>
    <source>
        <strain evidence="10 11">CH5-8</strain>
    </source>
</reference>
<evidence type="ECO:0000256" key="7">
    <source>
        <dbReference type="NCBIfam" id="TIGR00212"/>
    </source>
</evidence>
<feature type="domain" description="Porphobilinogen deaminase C-terminal" evidence="9">
    <location>
        <begin position="240"/>
        <end position="307"/>
    </location>
</feature>
<dbReference type="Gene3D" id="3.40.190.10">
    <property type="entry name" value="Periplasmic binding protein-like II"/>
    <property type="match status" value="2"/>
</dbReference>
<accession>A0ABS1PES4</accession>
<dbReference type="Gene3D" id="3.30.160.40">
    <property type="entry name" value="Porphobilinogen deaminase, C-terminal domain"/>
    <property type="match status" value="1"/>
</dbReference>
<dbReference type="EMBL" id="JAERRH010000046">
    <property type="protein sequence ID" value="MBL1110572.1"/>
    <property type="molecule type" value="Genomic_DNA"/>
</dbReference>
<evidence type="ECO:0000256" key="5">
    <source>
        <dbReference type="ARBA" id="ARBA00023244"/>
    </source>
</evidence>
<keyword evidence="5" id="KW-0627">Porphyrin biosynthesis</keyword>
<dbReference type="RefSeq" id="WP_201827813.1">
    <property type="nucleotide sequence ID" value="NZ_JAERRH010000046.1"/>
</dbReference>
<dbReference type="InterPro" id="IPR022417">
    <property type="entry name" value="Porphobilin_deaminase_N"/>
</dbReference>
<dbReference type="PANTHER" id="PTHR11557">
    <property type="entry name" value="PORPHOBILINOGEN DEAMINASE"/>
    <property type="match status" value="1"/>
</dbReference>
<evidence type="ECO:0000313" key="11">
    <source>
        <dbReference type="Proteomes" id="UP000621386"/>
    </source>
</evidence>
<dbReference type="InterPro" id="IPR000860">
    <property type="entry name" value="HemC"/>
</dbReference>
<dbReference type="Pfam" id="PF03900">
    <property type="entry name" value="Porphobil_deamC"/>
    <property type="match status" value="1"/>
</dbReference>
<organism evidence="10 11">
    <name type="scientific">Streptomyces musisoli</name>
    <dbReference type="NCBI Taxonomy" id="2802280"/>
    <lineage>
        <taxon>Bacteria</taxon>
        <taxon>Bacillati</taxon>
        <taxon>Actinomycetota</taxon>
        <taxon>Actinomycetes</taxon>
        <taxon>Kitasatosporales</taxon>
        <taxon>Streptomycetaceae</taxon>
        <taxon>Streptomyces</taxon>
    </lineage>
</organism>
<gene>
    <name evidence="10" type="primary">hemC</name>
    <name evidence="10" type="ORF">JK361_39540</name>
</gene>
<dbReference type="Pfam" id="PF01379">
    <property type="entry name" value="Porphobil_deam"/>
    <property type="match status" value="1"/>
</dbReference>
<evidence type="ECO:0000256" key="1">
    <source>
        <dbReference type="ARBA" id="ARBA00002869"/>
    </source>
</evidence>
<dbReference type="GO" id="GO:0004418">
    <property type="term" value="F:hydroxymethylbilane synthase activity"/>
    <property type="evidence" value="ECO:0007669"/>
    <property type="project" value="UniProtKB-EC"/>
</dbReference>
<evidence type="ECO:0000259" key="8">
    <source>
        <dbReference type="Pfam" id="PF01379"/>
    </source>
</evidence>
<dbReference type="PIRSF" id="PIRSF001438">
    <property type="entry name" value="4pyrrol_synth_OHMeBilane_synth"/>
    <property type="match status" value="1"/>
</dbReference>